<sequence length="376" mass="40308">MSEDMRFGCGRQATLPGPLRLDGGTLLSPVDIAYETYGTLDADGGNAILICHALTGDQHVASTHPRTGKPGWWTRLVGPGKPIDPARDFVICSNVIGSCMGSSGPASINPATGRPWGMAFPVITIRDMVRAQAMLLDHLGVARLKAVVGGSMGGMQALSWAATFPDRVAAAVVIASTARHSAQNIAFHEVGRQAIMADPKWRGGDYYDGDPPAAGLAVARMAAHITYLSEAGLTEKFGRRLQARPGKQDGAKSFGFDADFQVESYLRHQGLAFVDRFDANSYLYITRALDYFDLAEEHGGLLANAFRGPATRFCLVSFDTDWLYPTQESRNIVAALNAAGAPVSFVELSSPYGHDAFLLDAPEMNRVIDGFLKGGR</sequence>
<dbReference type="PATRIC" id="fig|1549858.7.peg.3692"/>
<evidence type="ECO:0000259" key="9">
    <source>
        <dbReference type="Pfam" id="PF00561"/>
    </source>
</evidence>
<comment type="function">
    <text evidence="7">Transfers an acetyl group from acetyl-CoA to L-homoserine, forming acetyl-L-homoserine.</text>
</comment>
<evidence type="ECO:0000256" key="1">
    <source>
        <dbReference type="ARBA" id="ARBA00011738"/>
    </source>
</evidence>
<comment type="subcellular location">
    <subcellularLocation>
        <location evidence="7">Cytoplasm</location>
    </subcellularLocation>
</comment>
<dbReference type="GO" id="GO:0009092">
    <property type="term" value="P:homoserine metabolic process"/>
    <property type="evidence" value="ECO:0007669"/>
    <property type="project" value="TreeGrafter"/>
</dbReference>
<feature type="domain" description="AB hydrolase-1" evidence="9">
    <location>
        <begin position="46"/>
        <end position="360"/>
    </location>
</feature>
<feature type="active site" evidence="7 8">
    <location>
        <position position="354"/>
    </location>
</feature>
<dbReference type="Gene3D" id="1.10.1740.110">
    <property type="match status" value="1"/>
</dbReference>
<evidence type="ECO:0000256" key="3">
    <source>
        <dbReference type="ARBA" id="ARBA00022605"/>
    </source>
</evidence>
<dbReference type="NCBIfam" id="TIGR01392">
    <property type="entry name" value="homoserO_Ac_trn"/>
    <property type="match status" value="1"/>
</dbReference>
<dbReference type="Gene3D" id="3.40.50.1820">
    <property type="entry name" value="alpha/beta hydrolase"/>
    <property type="match status" value="1"/>
</dbReference>
<evidence type="ECO:0000313" key="10">
    <source>
        <dbReference type="EMBL" id="KIU26453.1"/>
    </source>
</evidence>
<feature type="binding site" evidence="7">
    <location>
        <position position="355"/>
    </location>
    <ligand>
        <name>substrate</name>
    </ligand>
</feature>
<dbReference type="PANTHER" id="PTHR32268:SF11">
    <property type="entry name" value="HOMOSERINE O-ACETYLTRANSFERASE"/>
    <property type="match status" value="1"/>
</dbReference>
<reference evidence="10 11" key="1">
    <citation type="submission" date="2015-01" db="EMBL/GenBank/DDBJ databases">
        <title>Genome of Sphingomonas taxi strain 30a.</title>
        <authorList>
            <person name="Eevers N."/>
            <person name="Van Hamme J."/>
            <person name="Bottos E."/>
            <person name="Weyens N."/>
            <person name="Vangronsveld J."/>
        </authorList>
    </citation>
    <scope>NUCLEOTIDE SEQUENCE [LARGE SCALE GENOMIC DNA]</scope>
    <source>
        <strain evidence="10 11">30a</strain>
    </source>
</reference>
<dbReference type="FunFam" id="1.10.1740.110:FF:000001">
    <property type="entry name" value="Homoserine O-acetyltransferase"/>
    <property type="match status" value="1"/>
</dbReference>
<organism evidence="10 11">
    <name type="scientific">Sphingomonas melonis</name>
    <dbReference type="NCBI Taxonomy" id="152682"/>
    <lineage>
        <taxon>Bacteria</taxon>
        <taxon>Pseudomonadati</taxon>
        <taxon>Pseudomonadota</taxon>
        <taxon>Alphaproteobacteria</taxon>
        <taxon>Sphingomonadales</taxon>
        <taxon>Sphingomonadaceae</taxon>
        <taxon>Sphingomonas</taxon>
    </lineage>
</organism>
<feature type="binding site" evidence="7">
    <location>
        <position position="220"/>
    </location>
    <ligand>
        <name>substrate</name>
    </ligand>
</feature>
<dbReference type="PANTHER" id="PTHR32268">
    <property type="entry name" value="HOMOSERINE O-ACETYLTRANSFERASE"/>
    <property type="match status" value="1"/>
</dbReference>
<proteinExistence type="inferred from homology"/>
<evidence type="ECO:0000256" key="6">
    <source>
        <dbReference type="ARBA" id="ARBA00023315"/>
    </source>
</evidence>
<dbReference type="EMBL" id="JXTP01000076">
    <property type="protein sequence ID" value="KIU26453.1"/>
    <property type="molecule type" value="Genomic_DNA"/>
</dbReference>
<name>A0A0D1JZ10_9SPHN</name>
<dbReference type="InterPro" id="IPR029058">
    <property type="entry name" value="AB_hydrolase_fold"/>
</dbReference>
<keyword evidence="5 7" id="KW-0486">Methionine biosynthesis</keyword>
<dbReference type="Proteomes" id="UP000033203">
    <property type="component" value="Unassembled WGS sequence"/>
</dbReference>
<comment type="subunit">
    <text evidence="1 7">Homodimer.</text>
</comment>
<comment type="catalytic activity">
    <reaction evidence="7">
        <text>L-homoserine + acetyl-CoA = O-acetyl-L-homoserine + CoA</text>
        <dbReference type="Rhea" id="RHEA:13701"/>
        <dbReference type="ChEBI" id="CHEBI:57287"/>
        <dbReference type="ChEBI" id="CHEBI:57288"/>
        <dbReference type="ChEBI" id="CHEBI:57476"/>
        <dbReference type="ChEBI" id="CHEBI:57716"/>
        <dbReference type="EC" id="2.3.1.31"/>
    </reaction>
</comment>
<feature type="active site" description="Nucleophile" evidence="7 8">
    <location>
        <position position="151"/>
    </location>
</feature>
<protein>
    <recommendedName>
        <fullName evidence="7">Homoserine O-acetyltransferase</fullName>
        <shortName evidence="7">HAT</shortName>
        <ecNumber evidence="7">2.3.1.31</ecNumber>
    </recommendedName>
    <alternativeName>
        <fullName evidence="7">Homoserine transacetylase</fullName>
        <shortName evidence="7">HTA</shortName>
    </alternativeName>
</protein>
<dbReference type="GO" id="GO:0009086">
    <property type="term" value="P:methionine biosynthetic process"/>
    <property type="evidence" value="ECO:0007669"/>
    <property type="project" value="UniProtKB-UniRule"/>
</dbReference>
<dbReference type="Pfam" id="PF00561">
    <property type="entry name" value="Abhydrolase_1"/>
    <property type="match status" value="1"/>
</dbReference>
<comment type="caution">
    <text evidence="7">Lacks conserved residue(s) required for the propagation of feature annotation.</text>
</comment>
<feature type="active site" evidence="7 8">
    <location>
        <position position="321"/>
    </location>
</feature>
<keyword evidence="3 7" id="KW-0028">Amino-acid biosynthesis</keyword>
<dbReference type="SUPFAM" id="SSF53474">
    <property type="entry name" value="alpha/beta-Hydrolases"/>
    <property type="match status" value="1"/>
</dbReference>
<dbReference type="GO" id="GO:0005737">
    <property type="term" value="C:cytoplasm"/>
    <property type="evidence" value="ECO:0007669"/>
    <property type="project" value="UniProtKB-SubCell"/>
</dbReference>
<comment type="pathway">
    <text evidence="7">Amino-acid biosynthesis; L-methionine biosynthesis via de novo pathway; O-acetyl-L-homoserine from L-homoserine: step 1/1.</text>
</comment>
<dbReference type="EC" id="2.3.1.31" evidence="7"/>
<comment type="caution">
    <text evidence="10">The sequence shown here is derived from an EMBL/GenBank/DDBJ whole genome shotgun (WGS) entry which is preliminary data.</text>
</comment>
<evidence type="ECO:0000256" key="2">
    <source>
        <dbReference type="ARBA" id="ARBA00022490"/>
    </source>
</evidence>
<dbReference type="InterPro" id="IPR000073">
    <property type="entry name" value="AB_hydrolase_1"/>
</dbReference>
<dbReference type="HAMAP" id="MF_00296">
    <property type="entry name" value="MetX_acyltransf"/>
    <property type="match status" value="1"/>
</dbReference>
<evidence type="ECO:0000256" key="4">
    <source>
        <dbReference type="ARBA" id="ARBA00022679"/>
    </source>
</evidence>
<evidence type="ECO:0000256" key="8">
    <source>
        <dbReference type="PIRSR" id="PIRSR000443-1"/>
    </source>
</evidence>
<dbReference type="AlphaFoldDB" id="A0A0D1JZ10"/>
<accession>A0A0D1JZ10</accession>
<keyword evidence="2 7" id="KW-0963">Cytoplasm</keyword>
<gene>
    <name evidence="10" type="primary">metX</name>
    <name evidence="7" type="synonym">metXA</name>
    <name evidence="10" type="ORF">SR41_14470</name>
</gene>
<dbReference type="NCBIfam" id="NF001209">
    <property type="entry name" value="PRK00175.1"/>
    <property type="match status" value="1"/>
</dbReference>
<dbReference type="UniPathway" id="UPA00051">
    <property type="reaction ID" value="UER00074"/>
</dbReference>
<evidence type="ECO:0000256" key="5">
    <source>
        <dbReference type="ARBA" id="ARBA00023167"/>
    </source>
</evidence>
<keyword evidence="6 7" id="KW-0012">Acyltransferase</keyword>
<dbReference type="PIRSF" id="PIRSF000443">
    <property type="entry name" value="Homoser_Ac_trans"/>
    <property type="match status" value="1"/>
</dbReference>
<evidence type="ECO:0000256" key="7">
    <source>
        <dbReference type="HAMAP-Rule" id="MF_00296"/>
    </source>
</evidence>
<comment type="similarity">
    <text evidence="7">Belongs to the AB hydrolase superfamily. MetX family.</text>
</comment>
<evidence type="ECO:0000313" key="11">
    <source>
        <dbReference type="Proteomes" id="UP000033203"/>
    </source>
</evidence>
<keyword evidence="4 7" id="KW-0808">Transferase</keyword>
<dbReference type="InterPro" id="IPR008220">
    <property type="entry name" value="HAT_MetX-like"/>
</dbReference>
<dbReference type="GO" id="GO:0004414">
    <property type="term" value="F:homoserine O-acetyltransferase activity"/>
    <property type="evidence" value="ECO:0007669"/>
    <property type="project" value="UniProtKB-UniRule"/>
</dbReference>